<comment type="catalytic activity">
    <reaction evidence="1">
        <text>ATP + protein L-histidine = ADP + protein N-phospho-L-histidine.</text>
        <dbReference type="EC" id="2.7.13.3"/>
    </reaction>
</comment>
<dbReference type="EC" id="2.7.13.3" evidence="2"/>
<keyword evidence="3" id="KW-0597">Phosphoprotein</keyword>
<dbReference type="Proteomes" id="UP000609802">
    <property type="component" value="Unassembled WGS sequence"/>
</dbReference>
<comment type="caution">
    <text evidence="9">The sequence shown here is derived from an EMBL/GenBank/DDBJ whole genome shotgun (WGS) entry which is preliminary data.</text>
</comment>
<dbReference type="SUPFAM" id="SSF55785">
    <property type="entry name" value="PYP-like sensor domain (PAS domain)"/>
    <property type="match status" value="1"/>
</dbReference>
<evidence type="ECO:0000259" key="7">
    <source>
        <dbReference type="PROSITE" id="PS50109"/>
    </source>
</evidence>
<keyword evidence="5" id="KW-0418">Kinase</keyword>
<dbReference type="InterPro" id="IPR050736">
    <property type="entry name" value="Sensor_HK_Regulatory"/>
</dbReference>
<dbReference type="CDD" id="cd00130">
    <property type="entry name" value="PAS"/>
    <property type="match status" value="1"/>
</dbReference>
<evidence type="ECO:0000256" key="5">
    <source>
        <dbReference type="ARBA" id="ARBA00022777"/>
    </source>
</evidence>
<gene>
    <name evidence="9" type="ORF">GCM10016455_32460</name>
</gene>
<dbReference type="SMART" id="SM00091">
    <property type="entry name" value="PAS"/>
    <property type="match status" value="1"/>
</dbReference>
<evidence type="ECO:0000256" key="2">
    <source>
        <dbReference type="ARBA" id="ARBA00012438"/>
    </source>
</evidence>
<feature type="domain" description="PAS" evidence="8">
    <location>
        <begin position="21"/>
        <end position="74"/>
    </location>
</feature>
<dbReference type="InterPro" id="IPR005467">
    <property type="entry name" value="His_kinase_dom"/>
</dbReference>
<dbReference type="PROSITE" id="PS50112">
    <property type="entry name" value="PAS"/>
    <property type="match status" value="1"/>
</dbReference>
<dbReference type="InterPro" id="IPR001610">
    <property type="entry name" value="PAC"/>
</dbReference>
<dbReference type="Pfam" id="PF08447">
    <property type="entry name" value="PAS_3"/>
    <property type="match status" value="1"/>
</dbReference>
<evidence type="ECO:0000313" key="10">
    <source>
        <dbReference type="Proteomes" id="UP000609802"/>
    </source>
</evidence>
<evidence type="ECO:0000256" key="4">
    <source>
        <dbReference type="ARBA" id="ARBA00022679"/>
    </source>
</evidence>
<dbReference type="CDD" id="cd00082">
    <property type="entry name" value="HisKA"/>
    <property type="match status" value="1"/>
</dbReference>
<dbReference type="InterPro" id="IPR003594">
    <property type="entry name" value="HATPase_dom"/>
</dbReference>
<dbReference type="PANTHER" id="PTHR43711:SF1">
    <property type="entry name" value="HISTIDINE KINASE 1"/>
    <property type="match status" value="1"/>
</dbReference>
<evidence type="ECO:0000256" key="3">
    <source>
        <dbReference type="ARBA" id="ARBA00022553"/>
    </source>
</evidence>
<dbReference type="InterPro" id="IPR003661">
    <property type="entry name" value="HisK_dim/P_dom"/>
</dbReference>
<dbReference type="Gene3D" id="3.30.565.10">
    <property type="entry name" value="Histidine kinase-like ATPase, C-terminal domain"/>
    <property type="match status" value="1"/>
</dbReference>
<dbReference type="PRINTS" id="PR00344">
    <property type="entry name" value="BCTRLSENSOR"/>
</dbReference>
<dbReference type="EMBL" id="BNCH01000012">
    <property type="protein sequence ID" value="GHF09073.1"/>
    <property type="molecule type" value="Genomic_DNA"/>
</dbReference>
<dbReference type="SUPFAM" id="SSF55874">
    <property type="entry name" value="ATPase domain of HSP90 chaperone/DNA topoisomerase II/histidine kinase"/>
    <property type="match status" value="1"/>
</dbReference>
<evidence type="ECO:0000259" key="8">
    <source>
        <dbReference type="PROSITE" id="PS50112"/>
    </source>
</evidence>
<feature type="domain" description="Histidine kinase" evidence="7">
    <location>
        <begin position="137"/>
        <end position="349"/>
    </location>
</feature>
<dbReference type="InterPro" id="IPR013655">
    <property type="entry name" value="PAS_fold_3"/>
</dbReference>
<dbReference type="PROSITE" id="PS50109">
    <property type="entry name" value="HIS_KIN"/>
    <property type="match status" value="1"/>
</dbReference>
<proteinExistence type="predicted"/>
<name>A0ABQ3JBU8_9RHOB</name>
<dbReference type="InterPro" id="IPR000014">
    <property type="entry name" value="PAS"/>
</dbReference>
<evidence type="ECO:0000313" key="9">
    <source>
        <dbReference type="EMBL" id="GHF09073.1"/>
    </source>
</evidence>
<reference evidence="10" key="1">
    <citation type="journal article" date="2019" name="Int. J. Syst. Evol. Microbiol.">
        <title>The Global Catalogue of Microorganisms (GCM) 10K type strain sequencing project: providing services to taxonomists for standard genome sequencing and annotation.</title>
        <authorList>
            <consortium name="The Broad Institute Genomics Platform"/>
            <consortium name="The Broad Institute Genome Sequencing Center for Infectious Disease"/>
            <person name="Wu L."/>
            <person name="Ma J."/>
        </authorList>
    </citation>
    <scope>NUCLEOTIDE SEQUENCE [LARGE SCALE GENOMIC DNA]</scope>
    <source>
        <strain evidence="10">KCTC 42443</strain>
    </source>
</reference>
<organism evidence="9 10">
    <name type="scientific">Aliiroseovarius zhejiangensis</name>
    <dbReference type="NCBI Taxonomy" id="1632025"/>
    <lineage>
        <taxon>Bacteria</taxon>
        <taxon>Pseudomonadati</taxon>
        <taxon>Pseudomonadota</taxon>
        <taxon>Alphaproteobacteria</taxon>
        <taxon>Rhodobacterales</taxon>
        <taxon>Paracoccaceae</taxon>
        <taxon>Aliiroseovarius</taxon>
    </lineage>
</organism>
<dbReference type="SMART" id="SM00388">
    <property type="entry name" value="HisKA"/>
    <property type="match status" value="1"/>
</dbReference>
<dbReference type="Gene3D" id="1.10.287.130">
    <property type="match status" value="1"/>
</dbReference>
<dbReference type="SMART" id="SM00086">
    <property type="entry name" value="PAC"/>
    <property type="match status" value="1"/>
</dbReference>
<dbReference type="InterPro" id="IPR036097">
    <property type="entry name" value="HisK_dim/P_sf"/>
</dbReference>
<dbReference type="InterPro" id="IPR004358">
    <property type="entry name" value="Sig_transdc_His_kin-like_C"/>
</dbReference>
<evidence type="ECO:0000256" key="1">
    <source>
        <dbReference type="ARBA" id="ARBA00000085"/>
    </source>
</evidence>
<protein>
    <recommendedName>
        <fullName evidence="2">histidine kinase</fullName>
        <ecNumber evidence="2">2.7.13.3</ecNumber>
    </recommendedName>
</protein>
<dbReference type="PANTHER" id="PTHR43711">
    <property type="entry name" value="TWO-COMPONENT HISTIDINE KINASE"/>
    <property type="match status" value="1"/>
</dbReference>
<dbReference type="InterPro" id="IPR035965">
    <property type="entry name" value="PAS-like_dom_sf"/>
</dbReference>
<dbReference type="NCBIfam" id="TIGR00229">
    <property type="entry name" value="sensory_box"/>
    <property type="match status" value="1"/>
</dbReference>
<dbReference type="Pfam" id="PF00512">
    <property type="entry name" value="HisKA"/>
    <property type="match status" value="1"/>
</dbReference>
<keyword evidence="6" id="KW-0902">Two-component regulatory system</keyword>
<dbReference type="SMART" id="SM00387">
    <property type="entry name" value="HATPase_c"/>
    <property type="match status" value="1"/>
</dbReference>
<accession>A0ABQ3JBU8</accession>
<dbReference type="InterPro" id="IPR036890">
    <property type="entry name" value="HATPase_C_sf"/>
</dbReference>
<dbReference type="Gene3D" id="3.30.450.20">
    <property type="entry name" value="PAS domain"/>
    <property type="match status" value="1"/>
</dbReference>
<dbReference type="RefSeq" id="WP_191287608.1">
    <property type="nucleotide sequence ID" value="NZ_BNCH01000012.1"/>
</dbReference>
<keyword evidence="4" id="KW-0808">Transferase</keyword>
<keyword evidence="10" id="KW-1185">Reference proteome</keyword>
<evidence type="ECO:0000256" key="6">
    <source>
        <dbReference type="ARBA" id="ARBA00023012"/>
    </source>
</evidence>
<dbReference type="SUPFAM" id="SSF47384">
    <property type="entry name" value="Homodimeric domain of signal transducing histidine kinase"/>
    <property type="match status" value="1"/>
</dbReference>
<sequence length="365" mass="39937">MTSVADTHSLTWQVSPDLLGIVNQAGVFVETNPAWQAVLGWSEAEIRSMVFTDFLHPDDLDRTLAVFSTMKTGEPALHFENRYRCKDGTYRWLSWVAVPESDIFVCSARDVTREKANVRALQSSEDEATLREQFIAILGHDLRNPLAAVGSAVRIASRQPHNEEIAAMFAAIDGSADRMAKLIDSIMDFARARLGGGIPVDLKQIDNLQHGFERVVEEISIAHPERQFETAFKFDGALTCDAARLDQLLSNLVANAVTHGSQDESISVVTKAVDGFFMLSVTNSGTKIPDDVIPNLFKPFERTEEGASLQGLGLGLYIADQIAKAHSGELTVTSTEDRTVFELAIPLSRKADVGAHRNIGDPALS</sequence>
<dbReference type="Pfam" id="PF02518">
    <property type="entry name" value="HATPase_c"/>
    <property type="match status" value="1"/>
</dbReference>